<proteinExistence type="predicted"/>
<protein>
    <submittedName>
        <fullName evidence="1">Uncharacterized protein</fullName>
    </submittedName>
</protein>
<comment type="caution">
    <text evidence="1">The sequence shown here is derived from an EMBL/GenBank/DDBJ whole genome shotgun (WGS) entry which is preliminary data.</text>
</comment>
<dbReference type="Proteomes" id="UP000013049">
    <property type="component" value="Unassembled WGS sequence"/>
</dbReference>
<evidence type="ECO:0000313" key="1">
    <source>
        <dbReference type="EMBL" id="ENU92927.1"/>
    </source>
</evidence>
<accession>N8WC95</accession>
<dbReference type="HOGENOM" id="CLU_2730799_0_0_6"/>
<dbReference type="AlphaFoldDB" id="N8WC95"/>
<sequence length="71" mass="8133">MKFKALLRQGLFLWVLIDGVGRGYRFEWVLRLTERLILKRIVEVASTVLTGLEAILGDNGRTKNITTIEMV</sequence>
<organism evidence="1 2">
    <name type="scientific">Acinetobacter vivianii</name>
    <dbReference type="NCBI Taxonomy" id="1776742"/>
    <lineage>
        <taxon>Bacteria</taxon>
        <taxon>Pseudomonadati</taxon>
        <taxon>Pseudomonadota</taxon>
        <taxon>Gammaproteobacteria</taxon>
        <taxon>Moraxellales</taxon>
        <taxon>Moraxellaceae</taxon>
        <taxon>Acinetobacter</taxon>
    </lineage>
</organism>
<dbReference type="EMBL" id="APPC01000016">
    <property type="protein sequence ID" value="ENU92927.1"/>
    <property type="molecule type" value="Genomic_DNA"/>
</dbReference>
<evidence type="ECO:0000313" key="2">
    <source>
        <dbReference type="Proteomes" id="UP000013049"/>
    </source>
</evidence>
<gene>
    <name evidence="1" type="ORF">F971_01914</name>
</gene>
<name>N8WC95_9GAMM</name>
<reference evidence="1 2" key="1">
    <citation type="submission" date="2013-02" db="EMBL/GenBank/DDBJ databases">
        <title>The Genome Sequence of Acinetobacter sp. NIPH 758.</title>
        <authorList>
            <consortium name="The Broad Institute Genome Sequencing Platform"/>
            <consortium name="The Broad Institute Genome Sequencing Center for Infectious Disease"/>
            <person name="Cerqueira G."/>
            <person name="Feldgarden M."/>
            <person name="Courvalin P."/>
            <person name="Perichon B."/>
            <person name="Grillot-Courvalin C."/>
            <person name="Clermont D."/>
            <person name="Rocha E."/>
            <person name="Yoon E.-J."/>
            <person name="Nemec A."/>
            <person name="Walker B."/>
            <person name="Young S.K."/>
            <person name="Zeng Q."/>
            <person name="Gargeya S."/>
            <person name="Fitzgerald M."/>
            <person name="Haas B."/>
            <person name="Abouelleil A."/>
            <person name="Alvarado L."/>
            <person name="Arachchi H.M."/>
            <person name="Berlin A.M."/>
            <person name="Chapman S.B."/>
            <person name="Dewar J."/>
            <person name="Goldberg J."/>
            <person name="Griggs A."/>
            <person name="Gujja S."/>
            <person name="Hansen M."/>
            <person name="Howarth C."/>
            <person name="Imamovic A."/>
            <person name="Larimer J."/>
            <person name="McCowan C."/>
            <person name="Murphy C."/>
            <person name="Neiman D."/>
            <person name="Pearson M."/>
            <person name="Priest M."/>
            <person name="Roberts A."/>
            <person name="Saif S."/>
            <person name="Shea T."/>
            <person name="Sisk P."/>
            <person name="Sykes S."/>
            <person name="Wortman J."/>
            <person name="Nusbaum C."/>
            <person name="Birren B."/>
        </authorList>
    </citation>
    <scope>NUCLEOTIDE SEQUENCE [LARGE SCALE GENOMIC DNA]</scope>
    <source>
        <strain evidence="1 2">NIPH 758</strain>
    </source>
</reference>